<organism evidence="2 3">
    <name type="scientific">Alcaligenes xylosoxydans xylosoxydans</name>
    <name type="common">Achromobacter xylosoxidans</name>
    <dbReference type="NCBI Taxonomy" id="85698"/>
    <lineage>
        <taxon>Bacteria</taxon>
        <taxon>Pseudomonadati</taxon>
        <taxon>Pseudomonadota</taxon>
        <taxon>Betaproteobacteria</taxon>
        <taxon>Burkholderiales</taxon>
        <taxon>Alcaligenaceae</taxon>
        <taxon>Achromobacter</taxon>
    </lineage>
</organism>
<gene>
    <name evidence="2" type="ORF">DY367_26600</name>
</gene>
<dbReference type="EMBL" id="QVXO01000058">
    <property type="protein sequence ID" value="RPJ88644.1"/>
    <property type="molecule type" value="Genomic_DNA"/>
</dbReference>
<feature type="region of interest" description="Disordered" evidence="1">
    <location>
        <begin position="1"/>
        <end position="52"/>
    </location>
</feature>
<dbReference type="AlphaFoldDB" id="A0A424W5Y3"/>
<dbReference type="Proteomes" id="UP000285324">
    <property type="component" value="Unassembled WGS sequence"/>
</dbReference>
<feature type="non-terminal residue" evidence="2">
    <location>
        <position position="1"/>
    </location>
</feature>
<evidence type="ECO:0000313" key="3">
    <source>
        <dbReference type="Proteomes" id="UP000285324"/>
    </source>
</evidence>
<evidence type="ECO:0000313" key="2">
    <source>
        <dbReference type="EMBL" id="RPJ88644.1"/>
    </source>
</evidence>
<evidence type="ECO:0000256" key="1">
    <source>
        <dbReference type="SAM" id="MobiDB-lite"/>
    </source>
</evidence>
<sequence length="52" mass="4814">QAGAAVGAPASPEQGAAAAQAPAAEKKAPAASSAVQGVSGVKLNNYDEPAAP</sequence>
<name>A0A424W5Y3_ALCXX</name>
<reference evidence="2 3" key="1">
    <citation type="submission" date="2018-08" db="EMBL/GenBank/DDBJ databases">
        <title>Achromobacter xylosoxidans Genome sequencing and assembly.</title>
        <authorList>
            <person name="Wang R."/>
            <person name="Rensing C."/>
            <person name="Li Y."/>
        </authorList>
    </citation>
    <scope>NUCLEOTIDE SEQUENCE [LARGE SCALE GENOMIC DNA]</scope>
    <source>
        <strain evidence="2 3">GD003A</strain>
    </source>
</reference>
<accession>A0A424W5Y3</accession>
<comment type="caution">
    <text evidence="2">The sequence shown here is derived from an EMBL/GenBank/DDBJ whole genome shotgun (WGS) entry which is preliminary data.</text>
</comment>
<protein>
    <submittedName>
        <fullName evidence="2">Ankyrin repeat domain-containing protein</fullName>
    </submittedName>
</protein>
<feature type="compositionally biased region" description="Low complexity" evidence="1">
    <location>
        <begin position="7"/>
        <end position="34"/>
    </location>
</feature>
<proteinExistence type="predicted"/>